<protein>
    <submittedName>
        <fullName evidence="2">Uncharacterized protein</fullName>
    </submittedName>
</protein>
<reference evidence="2" key="1">
    <citation type="submission" date="2022-02" db="EMBL/GenBank/DDBJ databases">
        <title>Towards deciphering the DNA virus diversity associated with rodent species in the families Cricetidae and Heteromyidae.</title>
        <authorList>
            <person name="Lund M."/>
            <person name="Larsen B.B."/>
            <person name="Gryseels S."/>
            <person name="Kraberger S."/>
            <person name="Rowsey D.M."/>
            <person name="Steger L."/>
            <person name="Yule K.M."/>
            <person name="Upham N.S."/>
            <person name="Worobey M."/>
            <person name="Van Doorslaer K."/>
            <person name="Varsani A."/>
        </authorList>
    </citation>
    <scope>NUCLEOTIDE SEQUENCE</scope>
    <source>
        <strain evidence="2">NeonRodF1_63</strain>
    </source>
</reference>
<accession>A0A976R8D3</accession>
<feature type="transmembrane region" description="Helical" evidence="1">
    <location>
        <begin position="23"/>
        <end position="41"/>
    </location>
</feature>
<sequence length="47" mass="5653">MKFPFSFEKDLEKFLLRPPRKPINVFIRLVFCLLFIGYVFCKGVELL</sequence>
<keyword evidence="1" id="KW-0812">Transmembrane</keyword>
<keyword evidence="1" id="KW-1133">Transmembrane helix</keyword>
<name>A0A976R8D3_9VIRU</name>
<proteinExistence type="predicted"/>
<organism evidence="2">
    <name type="scientific">Dipodfec virus RodF1_63</name>
    <dbReference type="NCBI Taxonomy" id="2929305"/>
    <lineage>
        <taxon>Viruses</taxon>
        <taxon>Monodnaviria</taxon>
        <taxon>Sangervirae</taxon>
        <taxon>Phixviricota</taxon>
        <taxon>Malgrandaviricetes</taxon>
        <taxon>Petitvirales</taxon>
        <taxon>Microviridae</taxon>
    </lineage>
</organism>
<keyword evidence="1" id="KW-0472">Membrane</keyword>
<evidence type="ECO:0000256" key="1">
    <source>
        <dbReference type="SAM" id="Phobius"/>
    </source>
</evidence>
<dbReference type="EMBL" id="OM869699">
    <property type="protein sequence ID" value="UPW41940.1"/>
    <property type="molecule type" value="Genomic_DNA"/>
</dbReference>
<evidence type="ECO:0000313" key="2">
    <source>
        <dbReference type="EMBL" id="UPW41940.1"/>
    </source>
</evidence>